<evidence type="ECO:0000313" key="1">
    <source>
        <dbReference type="EMBL" id="AKQ66547.1"/>
    </source>
</evidence>
<keyword evidence="2" id="KW-1185">Reference proteome</keyword>
<organism evidence="1 2">
    <name type="scientific">Pseudomyxococcus hansupus</name>
    <dbReference type="NCBI Taxonomy" id="1297742"/>
    <lineage>
        <taxon>Bacteria</taxon>
        <taxon>Pseudomonadati</taxon>
        <taxon>Myxococcota</taxon>
        <taxon>Myxococcia</taxon>
        <taxon>Myxococcales</taxon>
        <taxon>Cystobacterineae</taxon>
        <taxon>Myxococcaceae</taxon>
        <taxon>Pseudomyxococcus</taxon>
    </lineage>
</organism>
<proteinExistence type="predicted"/>
<evidence type="ECO:0000313" key="2">
    <source>
        <dbReference type="Proteomes" id="UP000009026"/>
    </source>
</evidence>
<protein>
    <submittedName>
        <fullName evidence="1">Uncharacterized protein</fullName>
    </submittedName>
</protein>
<gene>
    <name evidence="1" type="ORF">A176_003459</name>
</gene>
<dbReference type="KEGG" id="mym:A176_003459"/>
<dbReference type="Proteomes" id="UP000009026">
    <property type="component" value="Chromosome"/>
</dbReference>
<name>A0A0H4XEK8_9BACT</name>
<dbReference type="STRING" id="1297742.A176_003459"/>
<accession>A0A0H4XEK8</accession>
<dbReference type="AlphaFoldDB" id="A0A0H4XEK8"/>
<dbReference type="EMBL" id="CP012109">
    <property type="protein sequence ID" value="AKQ66547.1"/>
    <property type="molecule type" value="Genomic_DNA"/>
</dbReference>
<sequence length="51" mass="5596">MWRKGRHPNVNGCDGCGRFTPGGRARIAPAVRRGRLQAPWHSSSRSMAVPP</sequence>
<reference evidence="1 2" key="1">
    <citation type="journal article" date="2016" name="PLoS ONE">
        <title>Complete Genome Sequence and Comparative Genomics of a Novel Myxobacterium Myxococcus hansupus.</title>
        <authorList>
            <person name="Sharma G."/>
            <person name="Narwani T."/>
            <person name="Subramanian S."/>
        </authorList>
    </citation>
    <scope>NUCLEOTIDE SEQUENCE [LARGE SCALE GENOMIC DNA]</scope>
    <source>
        <strain evidence="2">mixupus</strain>
    </source>
</reference>